<name>A0A1M6FRD2_9FIRM</name>
<reference evidence="3 4" key="1">
    <citation type="submission" date="2016-11" db="EMBL/GenBank/DDBJ databases">
        <authorList>
            <person name="Varghese N."/>
            <person name="Submissions S."/>
        </authorList>
    </citation>
    <scope>NUCLEOTIDE SEQUENCE [LARGE SCALE GENOMIC DNA]</scope>
    <source>
        <strain evidence="3 4">DSM 19027</strain>
    </source>
</reference>
<proteinExistence type="predicted"/>
<organism evidence="3 4">
    <name type="scientific">Thermoclostridium caenicola</name>
    <dbReference type="NCBI Taxonomy" id="659425"/>
    <lineage>
        <taxon>Bacteria</taxon>
        <taxon>Bacillati</taxon>
        <taxon>Bacillota</taxon>
        <taxon>Clostridia</taxon>
        <taxon>Eubacteriales</taxon>
        <taxon>Oscillospiraceae</taxon>
        <taxon>Thermoclostridium</taxon>
    </lineage>
</organism>
<accession>A0A1M6FRD2</accession>
<evidence type="ECO:0008006" key="5">
    <source>
        <dbReference type="Google" id="ProtNLM"/>
    </source>
</evidence>
<feature type="chain" id="PRO_5013268776" description="Repeat domain-containing protein" evidence="2">
    <location>
        <begin position="22"/>
        <end position="447"/>
    </location>
</feature>
<dbReference type="RefSeq" id="WP_149678558.1">
    <property type="nucleotide sequence ID" value="NZ_FQZP01000019.1"/>
</dbReference>
<feature type="signal peptide" evidence="2">
    <location>
        <begin position="1"/>
        <end position="21"/>
    </location>
</feature>
<evidence type="ECO:0000256" key="2">
    <source>
        <dbReference type="SAM" id="SignalP"/>
    </source>
</evidence>
<gene>
    <name evidence="3" type="ORF">SAMN05444373_10192</name>
</gene>
<evidence type="ECO:0000313" key="4">
    <source>
        <dbReference type="Proteomes" id="UP000324781"/>
    </source>
</evidence>
<keyword evidence="2" id="KW-0732">Signal</keyword>
<dbReference type="Proteomes" id="UP000324781">
    <property type="component" value="Unassembled WGS sequence"/>
</dbReference>
<sequence length="447" mass="50301">MKRILCIFMALAMSLAMVSCSRQNSMPDPGDTGITAVEQTQDPEQGDADTPSGDGKGPIQPPMNGTDDTGDPTDQPSLEVRINWLKGYQEHGPRKGKIEVVMGSMKGRPLTYHLKTEIGQFARWKDKKFVELGSSCVLEDLSDLYIIESPDQFFLGSREGLFAVDVYDGEKLVTTCSRSIYYSDDARVFYTLMDDGIPAIPNPAENGYAFFSIIGLEEKDLSTSALLSRFGDLYTVKQTPYKTLYIYDFGLILCEKEKGKVSSICLGDFEYYPSKNEKKQGDILEEDGPETAILYKYGILNGIYIENRAKGTYLNAMPEMWDVGEWELVDLSGDGRDEIYISCPNEQKLYTVKEGKLVELFLPLHIHEQTGRISWSLEGKELTVSIDESIRASCTLPDRLSPEDPENNRFKLVNRVAACRMARAKGYPAYHYNPKESWRILLRTACI</sequence>
<dbReference type="PROSITE" id="PS51257">
    <property type="entry name" value="PROKAR_LIPOPROTEIN"/>
    <property type="match status" value="1"/>
</dbReference>
<dbReference type="EMBL" id="FQZP01000019">
    <property type="protein sequence ID" value="SHJ00223.1"/>
    <property type="molecule type" value="Genomic_DNA"/>
</dbReference>
<protein>
    <recommendedName>
        <fullName evidence="5">Repeat domain-containing protein</fullName>
    </recommendedName>
</protein>
<keyword evidence="4" id="KW-1185">Reference proteome</keyword>
<feature type="region of interest" description="Disordered" evidence="1">
    <location>
        <begin position="42"/>
        <end position="77"/>
    </location>
</feature>
<evidence type="ECO:0000256" key="1">
    <source>
        <dbReference type="SAM" id="MobiDB-lite"/>
    </source>
</evidence>
<dbReference type="AlphaFoldDB" id="A0A1M6FRD2"/>
<evidence type="ECO:0000313" key="3">
    <source>
        <dbReference type="EMBL" id="SHJ00223.1"/>
    </source>
</evidence>